<gene>
    <name evidence="1" type="ORF">S01H1_12195</name>
</gene>
<comment type="caution">
    <text evidence="1">The sequence shown here is derived from an EMBL/GenBank/DDBJ whole genome shotgun (WGS) entry which is preliminary data.</text>
</comment>
<dbReference type="AlphaFoldDB" id="X0SUJ9"/>
<feature type="non-terminal residue" evidence="1">
    <location>
        <position position="1"/>
    </location>
</feature>
<protein>
    <submittedName>
        <fullName evidence="1">Uncharacterized protein</fullName>
    </submittedName>
</protein>
<dbReference type="EMBL" id="BARS01006241">
    <property type="protein sequence ID" value="GAF84659.1"/>
    <property type="molecule type" value="Genomic_DNA"/>
</dbReference>
<accession>X0SUJ9</accession>
<sequence length="201" mass="23330">DEFTDRVEYRNLFMQEDLVNFLDWTSKVPLLQGILPNKEYHYNFDAHKFARKVYAITDYAKEGKQFVFLGADTRCIKPVTQEFLDGLFDGYVGVFLLRRHLDTHVESDFAGYDPRDDGMKKMLHIYREAYNNGSFLELDGWHDCIMLDRLLDVLKLTDRVNNLSDGVKGEGRLGLHVWPNTVLAEYMVHLKGGMKKGKEVA</sequence>
<reference evidence="1" key="1">
    <citation type="journal article" date="2014" name="Front. Microbiol.">
        <title>High frequency of phylogenetically diverse reductive dehalogenase-homologous genes in deep subseafloor sedimentary metagenomes.</title>
        <authorList>
            <person name="Kawai M."/>
            <person name="Futagami T."/>
            <person name="Toyoda A."/>
            <person name="Takaki Y."/>
            <person name="Nishi S."/>
            <person name="Hori S."/>
            <person name="Arai W."/>
            <person name="Tsubouchi T."/>
            <person name="Morono Y."/>
            <person name="Uchiyama I."/>
            <person name="Ito T."/>
            <person name="Fujiyama A."/>
            <person name="Inagaki F."/>
            <person name="Takami H."/>
        </authorList>
    </citation>
    <scope>NUCLEOTIDE SEQUENCE</scope>
    <source>
        <strain evidence="1">Expedition CK06-06</strain>
    </source>
</reference>
<organism evidence="1">
    <name type="scientific">marine sediment metagenome</name>
    <dbReference type="NCBI Taxonomy" id="412755"/>
    <lineage>
        <taxon>unclassified sequences</taxon>
        <taxon>metagenomes</taxon>
        <taxon>ecological metagenomes</taxon>
    </lineage>
</organism>
<name>X0SUJ9_9ZZZZ</name>
<evidence type="ECO:0000313" key="1">
    <source>
        <dbReference type="EMBL" id="GAF84659.1"/>
    </source>
</evidence>
<proteinExistence type="predicted"/>